<dbReference type="EMBL" id="ML995892">
    <property type="protein sequence ID" value="KAF2765414.1"/>
    <property type="molecule type" value="Genomic_DNA"/>
</dbReference>
<keyword evidence="2" id="KW-1185">Reference proteome</keyword>
<name>A0A6G1KZJ8_9PEZI</name>
<proteinExistence type="predicted"/>
<evidence type="ECO:0000313" key="1">
    <source>
        <dbReference type="EMBL" id="KAF2765414.1"/>
    </source>
</evidence>
<sequence length="185" mass="20806">MAEATTDDATAQKCYLLEMPAELRNEISGLAVAVDMVIFLNWGGGRKSLTEPALARTNRQLRAETLPLYYSLSTFRIMPGILGDKGGFESWIMGLGDKTKLITHLELQMCEKHETILKLHRAPRAPMLTEWRWPWNAYVEDCPHYWLANGGSEIMEAVKTKANGEGLSGQDFVNLVKSWGECILF</sequence>
<accession>A0A6G1KZJ8</accession>
<dbReference type="Proteomes" id="UP000799436">
    <property type="component" value="Unassembled WGS sequence"/>
</dbReference>
<dbReference type="OrthoDB" id="62952at2759"/>
<protein>
    <submittedName>
        <fullName evidence="1">Uncharacterized protein</fullName>
    </submittedName>
</protein>
<reference evidence="1" key="1">
    <citation type="journal article" date="2020" name="Stud. Mycol.">
        <title>101 Dothideomycetes genomes: a test case for predicting lifestyles and emergence of pathogens.</title>
        <authorList>
            <person name="Haridas S."/>
            <person name="Albert R."/>
            <person name="Binder M."/>
            <person name="Bloem J."/>
            <person name="Labutti K."/>
            <person name="Salamov A."/>
            <person name="Andreopoulos B."/>
            <person name="Baker S."/>
            <person name="Barry K."/>
            <person name="Bills G."/>
            <person name="Bluhm B."/>
            <person name="Cannon C."/>
            <person name="Castanera R."/>
            <person name="Culley D."/>
            <person name="Daum C."/>
            <person name="Ezra D."/>
            <person name="Gonzalez J."/>
            <person name="Henrissat B."/>
            <person name="Kuo A."/>
            <person name="Liang C."/>
            <person name="Lipzen A."/>
            <person name="Lutzoni F."/>
            <person name="Magnuson J."/>
            <person name="Mondo S."/>
            <person name="Nolan M."/>
            <person name="Ohm R."/>
            <person name="Pangilinan J."/>
            <person name="Park H.-J."/>
            <person name="Ramirez L."/>
            <person name="Alfaro M."/>
            <person name="Sun H."/>
            <person name="Tritt A."/>
            <person name="Yoshinaga Y."/>
            <person name="Zwiers L.-H."/>
            <person name="Turgeon B."/>
            <person name="Goodwin S."/>
            <person name="Spatafora J."/>
            <person name="Crous P."/>
            <person name="Grigoriev I."/>
        </authorList>
    </citation>
    <scope>NUCLEOTIDE SEQUENCE</scope>
    <source>
        <strain evidence="1">CBS 116005</strain>
    </source>
</reference>
<gene>
    <name evidence="1" type="ORF">EJ03DRAFT_208588</name>
</gene>
<evidence type="ECO:0000313" key="2">
    <source>
        <dbReference type="Proteomes" id="UP000799436"/>
    </source>
</evidence>
<dbReference type="AlphaFoldDB" id="A0A6G1KZJ8"/>
<organism evidence="1 2">
    <name type="scientific">Teratosphaeria nubilosa</name>
    <dbReference type="NCBI Taxonomy" id="161662"/>
    <lineage>
        <taxon>Eukaryota</taxon>
        <taxon>Fungi</taxon>
        <taxon>Dikarya</taxon>
        <taxon>Ascomycota</taxon>
        <taxon>Pezizomycotina</taxon>
        <taxon>Dothideomycetes</taxon>
        <taxon>Dothideomycetidae</taxon>
        <taxon>Mycosphaerellales</taxon>
        <taxon>Teratosphaeriaceae</taxon>
        <taxon>Teratosphaeria</taxon>
    </lineage>
</organism>